<evidence type="ECO:0000256" key="2">
    <source>
        <dbReference type="ARBA" id="ARBA00023180"/>
    </source>
</evidence>
<sequence>MRKNFQCSFLTISVALILLQLYLHIYHNTRKDEHLRKFFEKEKAQIADQLIAQQPVAPAARTKILGIHPPKIPDEHAGLINGDIVAIEAEAKEQGIRKRFPDFIVMGMQKCGTTALQYFMNFHPGMRSPVEGELHFFEREGNYRKGYKAYFDQMPYGDPELLIFEKTPDYMHDPKVPSRMFHFKPDLKLIAVVCDPVHRAFSHYLHALNITRPQGWQMPGAQELKHKTFEEVVFQALAETINATMAKALIQLPEDQVPYEEIRLKFHRYLDNGMRTGRRYLMPASILARSSYGYLLAHWYRYFPREQVLVVDGNDLKVRPAHAMQRIQEFLGAEQYLTDKNFHQMPDTGFFCIQARPDSDCLIPGGNKGRSAKTHMDAPVETVLRRFFRAIEPDNLEVFDGVPFSWTADLMDPSADKPLEG</sequence>
<dbReference type="PANTHER" id="PTHR10605">
    <property type="entry name" value="HEPARAN SULFATE SULFOTRANSFERASE"/>
    <property type="match status" value="1"/>
</dbReference>
<dbReference type="EC" id="2.8.2.-" evidence="3"/>
<evidence type="ECO:0000256" key="1">
    <source>
        <dbReference type="ARBA" id="ARBA00022679"/>
    </source>
</evidence>
<dbReference type="PANTHER" id="PTHR10605:SF65">
    <property type="entry name" value="GH20068P"/>
    <property type="match status" value="1"/>
</dbReference>
<evidence type="ECO:0000259" key="4">
    <source>
        <dbReference type="Pfam" id="PF00685"/>
    </source>
</evidence>
<accession>A0ABN7TBJ9</accession>
<dbReference type="InterPro" id="IPR000863">
    <property type="entry name" value="Sulfotransferase_dom"/>
</dbReference>
<proteinExistence type="inferred from homology"/>
<organism evidence="5 6">
    <name type="scientific">Oikopleura dioica</name>
    <name type="common">Tunicate</name>
    <dbReference type="NCBI Taxonomy" id="34765"/>
    <lineage>
        <taxon>Eukaryota</taxon>
        <taxon>Metazoa</taxon>
        <taxon>Chordata</taxon>
        <taxon>Tunicata</taxon>
        <taxon>Appendicularia</taxon>
        <taxon>Copelata</taxon>
        <taxon>Oikopleuridae</taxon>
        <taxon>Oikopleura</taxon>
    </lineage>
</organism>
<reference evidence="5 6" key="1">
    <citation type="submission" date="2021-04" db="EMBL/GenBank/DDBJ databases">
        <authorList>
            <person name="Bliznina A."/>
        </authorList>
    </citation>
    <scope>NUCLEOTIDE SEQUENCE [LARGE SCALE GENOMIC DNA]</scope>
</reference>
<name>A0ABN7TBJ9_OIKDI</name>
<dbReference type="EMBL" id="OU015567">
    <property type="protein sequence ID" value="CAG5112835.1"/>
    <property type="molecule type" value="Genomic_DNA"/>
</dbReference>
<dbReference type="SUPFAM" id="SSF52540">
    <property type="entry name" value="P-loop containing nucleoside triphosphate hydrolases"/>
    <property type="match status" value="1"/>
</dbReference>
<keyword evidence="2" id="KW-0325">Glycoprotein</keyword>
<dbReference type="Proteomes" id="UP001158576">
    <property type="component" value="Chromosome 2"/>
</dbReference>
<dbReference type="InterPro" id="IPR037359">
    <property type="entry name" value="NST/OST"/>
</dbReference>
<evidence type="ECO:0000313" key="5">
    <source>
        <dbReference type="EMBL" id="CAG5112835.1"/>
    </source>
</evidence>
<evidence type="ECO:0000256" key="3">
    <source>
        <dbReference type="RuleBase" id="RU361155"/>
    </source>
</evidence>
<keyword evidence="1 3" id="KW-0808">Transferase</keyword>
<dbReference type="Pfam" id="PF00685">
    <property type="entry name" value="Sulfotransfer_1"/>
    <property type="match status" value="1"/>
</dbReference>
<feature type="domain" description="Sulfotransferase" evidence="4">
    <location>
        <begin position="101"/>
        <end position="334"/>
    </location>
</feature>
<keyword evidence="6" id="KW-1185">Reference proteome</keyword>
<comment type="similarity">
    <text evidence="3">Belongs to the sulfotransferase 1 family.</text>
</comment>
<evidence type="ECO:0000313" key="6">
    <source>
        <dbReference type="Proteomes" id="UP001158576"/>
    </source>
</evidence>
<dbReference type="Gene3D" id="3.40.50.300">
    <property type="entry name" value="P-loop containing nucleotide triphosphate hydrolases"/>
    <property type="match status" value="1"/>
</dbReference>
<gene>
    <name evidence="5" type="ORF">OKIOD_LOCUS15771</name>
</gene>
<protein>
    <recommendedName>
        <fullName evidence="3">Sulfotransferase</fullName>
        <ecNumber evidence="3">2.8.2.-</ecNumber>
    </recommendedName>
</protein>
<dbReference type="InterPro" id="IPR027417">
    <property type="entry name" value="P-loop_NTPase"/>
</dbReference>